<keyword evidence="2" id="KW-1185">Reference proteome</keyword>
<sequence>RFLKRDLFESVGDCPCLLTLSPTRAHLVPSPARLCFDIATSMWQTTPTTPPLTPLCGRSHPPYAARYQ</sequence>
<evidence type="ECO:0000313" key="1">
    <source>
        <dbReference type="EMBL" id="CAK9319708.1"/>
    </source>
</evidence>
<reference evidence="1 2" key="1">
    <citation type="submission" date="2024-03" db="EMBL/GenBank/DDBJ databases">
        <authorList>
            <person name="Gkanogiannis A."/>
            <person name="Becerra Lopez-Lavalle L."/>
        </authorList>
    </citation>
    <scope>NUCLEOTIDE SEQUENCE [LARGE SCALE GENOMIC DNA]</scope>
</reference>
<organism evidence="1 2">
    <name type="scientific">Citrullus colocynthis</name>
    <name type="common">colocynth</name>
    <dbReference type="NCBI Taxonomy" id="252529"/>
    <lineage>
        <taxon>Eukaryota</taxon>
        <taxon>Viridiplantae</taxon>
        <taxon>Streptophyta</taxon>
        <taxon>Embryophyta</taxon>
        <taxon>Tracheophyta</taxon>
        <taxon>Spermatophyta</taxon>
        <taxon>Magnoliopsida</taxon>
        <taxon>eudicotyledons</taxon>
        <taxon>Gunneridae</taxon>
        <taxon>Pentapetalae</taxon>
        <taxon>rosids</taxon>
        <taxon>fabids</taxon>
        <taxon>Cucurbitales</taxon>
        <taxon>Cucurbitaceae</taxon>
        <taxon>Benincaseae</taxon>
        <taxon>Citrullus</taxon>
    </lineage>
</organism>
<gene>
    <name evidence="1" type="ORF">CITCOLO1_LOCUS11725</name>
</gene>
<dbReference type="Proteomes" id="UP001642487">
    <property type="component" value="Chromosome 4"/>
</dbReference>
<proteinExistence type="predicted"/>
<dbReference type="EMBL" id="OZ021738">
    <property type="protein sequence ID" value="CAK9319708.1"/>
    <property type="molecule type" value="Genomic_DNA"/>
</dbReference>
<accession>A0ABP0YGS0</accession>
<feature type="non-terminal residue" evidence="1">
    <location>
        <position position="1"/>
    </location>
</feature>
<protein>
    <submittedName>
        <fullName evidence="1">Uncharacterized protein</fullName>
    </submittedName>
</protein>
<name>A0ABP0YGS0_9ROSI</name>
<evidence type="ECO:0000313" key="2">
    <source>
        <dbReference type="Proteomes" id="UP001642487"/>
    </source>
</evidence>